<dbReference type="InterPro" id="IPR056087">
    <property type="entry name" value="DUF7670"/>
</dbReference>
<protein>
    <recommendedName>
        <fullName evidence="2">DUF7670 domain-containing protein</fullName>
    </recommendedName>
</protein>
<keyword evidence="4" id="KW-1185">Reference proteome</keyword>
<evidence type="ECO:0000256" key="1">
    <source>
        <dbReference type="SAM" id="Phobius"/>
    </source>
</evidence>
<keyword evidence="1" id="KW-0472">Membrane</keyword>
<reference evidence="4" key="1">
    <citation type="journal article" date="2019" name="Int. J. Syst. Evol. Microbiol.">
        <title>The Global Catalogue of Microorganisms (GCM) 10K type strain sequencing project: providing services to taxonomists for standard genome sequencing and annotation.</title>
        <authorList>
            <consortium name="The Broad Institute Genomics Platform"/>
            <consortium name="The Broad Institute Genome Sequencing Center for Infectious Disease"/>
            <person name="Wu L."/>
            <person name="Ma J."/>
        </authorList>
    </citation>
    <scope>NUCLEOTIDE SEQUENCE [LARGE SCALE GENOMIC DNA]</scope>
    <source>
        <strain evidence="4">CGMCC 1.12606</strain>
    </source>
</reference>
<dbReference type="Proteomes" id="UP000625780">
    <property type="component" value="Unassembled WGS sequence"/>
</dbReference>
<accession>A0ABQ1QXW2</accession>
<feature type="transmembrane region" description="Helical" evidence="1">
    <location>
        <begin position="24"/>
        <end position="46"/>
    </location>
</feature>
<dbReference type="EMBL" id="BMFH01000001">
    <property type="protein sequence ID" value="GGD47596.1"/>
    <property type="molecule type" value="Genomic_DNA"/>
</dbReference>
<organism evidence="3 4">
    <name type="scientific">Muriicola marianensis</name>
    <dbReference type="NCBI Taxonomy" id="1324801"/>
    <lineage>
        <taxon>Bacteria</taxon>
        <taxon>Pseudomonadati</taxon>
        <taxon>Bacteroidota</taxon>
        <taxon>Flavobacteriia</taxon>
        <taxon>Flavobacteriales</taxon>
        <taxon>Flavobacteriaceae</taxon>
        <taxon>Muriicola</taxon>
    </lineage>
</organism>
<gene>
    <name evidence="3" type="ORF">GCM10011361_12980</name>
</gene>
<feature type="transmembrane region" description="Helical" evidence="1">
    <location>
        <begin position="112"/>
        <end position="135"/>
    </location>
</feature>
<feature type="transmembrane region" description="Helical" evidence="1">
    <location>
        <begin position="58"/>
        <end position="80"/>
    </location>
</feature>
<name>A0ABQ1QXW2_9FLAO</name>
<keyword evidence="1" id="KW-1133">Transmembrane helix</keyword>
<feature type="transmembrane region" description="Helical" evidence="1">
    <location>
        <begin position="87"/>
        <end position="106"/>
    </location>
</feature>
<sequence length="143" mass="16438">MSYFCSSEGLRFRSYARVMKRKEYFLYWSPRVLGILAILFISMFALDAFEPGLTIWQQLGGFLMHLIPSFVLLLVLLIAWKREMLGGIIFLVLGLGLSPIVFTLNYNMNHSVLISLGIIALITLPFAIVGILFIWSARYQRRQ</sequence>
<keyword evidence="1" id="KW-0812">Transmembrane</keyword>
<evidence type="ECO:0000259" key="2">
    <source>
        <dbReference type="Pfam" id="PF24709"/>
    </source>
</evidence>
<comment type="caution">
    <text evidence="3">The sequence shown here is derived from an EMBL/GenBank/DDBJ whole genome shotgun (WGS) entry which is preliminary data.</text>
</comment>
<dbReference type="Pfam" id="PF24709">
    <property type="entry name" value="DUF7670"/>
    <property type="match status" value="1"/>
</dbReference>
<feature type="domain" description="DUF7670" evidence="2">
    <location>
        <begin position="19"/>
        <end position="142"/>
    </location>
</feature>
<evidence type="ECO:0000313" key="3">
    <source>
        <dbReference type="EMBL" id="GGD47596.1"/>
    </source>
</evidence>
<evidence type="ECO:0000313" key="4">
    <source>
        <dbReference type="Proteomes" id="UP000625780"/>
    </source>
</evidence>
<proteinExistence type="predicted"/>